<gene>
    <name evidence="2" type="ORF">GCM10007425_05260</name>
</gene>
<sequence>MTWLHILQREDDLQNHYDYYRKRYITSKKSEKHFLQLQARYHQLLHELVPTSRFSFQYIKRLFRNEQQLQDRIQCIKKRMHSLTPYMLNEVEKQEAKQQMTILQHQLQAVDQLKQRHLEVYYPVLAQQVLTIRKTMLQLQQQNHTLQHLQMLASALPQALHKVNRKLQLARVHSKSKPNHCGMLTASIAYETNKETAQVCEQTRQLLQHYEYQLQGIFPSTLVQQYDDIRYTGFIAQQESKAIQQLTHVKYQINEQQHSLYQLEQTNTQQLLTLKTQQRQIWESVQ</sequence>
<evidence type="ECO:0000313" key="2">
    <source>
        <dbReference type="EMBL" id="GGG13899.1"/>
    </source>
</evidence>
<protein>
    <submittedName>
        <fullName evidence="2">Uncharacterized protein</fullName>
    </submittedName>
</protein>
<dbReference type="RefSeq" id="WP_188613468.1">
    <property type="nucleotide sequence ID" value="NZ_BMJT01000002.1"/>
</dbReference>
<reference evidence="2" key="1">
    <citation type="journal article" date="2014" name="Int. J. Syst. Evol. Microbiol.">
        <title>Complete genome sequence of Corynebacterium casei LMG S-19264T (=DSM 44701T), isolated from a smear-ripened cheese.</title>
        <authorList>
            <consortium name="US DOE Joint Genome Institute (JGI-PGF)"/>
            <person name="Walter F."/>
            <person name="Albersmeier A."/>
            <person name="Kalinowski J."/>
            <person name="Ruckert C."/>
        </authorList>
    </citation>
    <scope>NUCLEOTIDE SEQUENCE</scope>
    <source>
        <strain evidence="2">CGMCC 1.15760</strain>
    </source>
</reference>
<name>A0A917LCL6_9BACI</name>
<keyword evidence="1" id="KW-0175">Coiled coil</keyword>
<accession>A0A917LCL6</accession>
<evidence type="ECO:0000256" key="1">
    <source>
        <dbReference type="SAM" id="Coils"/>
    </source>
</evidence>
<evidence type="ECO:0000313" key="3">
    <source>
        <dbReference type="Proteomes" id="UP000616608"/>
    </source>
</evidence>
<comment type="caution">
    <text evidence="2">The sequence shown here is derived from an EMBL/GenBank/DDBJ whole genome shotgun (WGS) entry which is preliminary data.</text>
</comment>
<dbReference type="EMBL" id="BMJT01000002">
    <property type="protein sequence ID" value="GGG13899.1"/>
    <property type="molecule type" value="Genomic_DNA"/>
</dbReference>
<dbReference type="Proteomes" id="UP000616608">
    <property type="component" value="Unassembled WGS sequence"/>
</dbReference>
<organism evidence="2 3">
    <name type="scientific">Lysinibacillus alkalisoli</name>
    <dbReference type="NCBI Taxonomy" id="1911548"/>
    <lineage>
        <taxon>Bacteria</taxon>
        <taxon>Bacillati</taxon>
        <taxon>Bacillota</taxon>
        <taxon>Bacilli</taxon>
        <taxon>Bacillales</taxon>
        <taxon>Bacillaceae</taxon>
        <taxon>Lysinibacillus</taxon>
    </lineage>
</organism>
<dbReference type="AlphaFoldDB" id="A0A917LCL6"/>
<reference evidence="2" key="2">
    <citation type="submission" date="2020-09" db="EMBL/GenBank/DDBJ databases">
        <authorList>
            <person name="Sun Q."/>
            <person name="Zhou Y."/>
        </authorList>
    </citation>
    <scope>NUCLEOTIDE SEQUENCE</scope>
    <source>
        <strain evidence="2">CGMCC 1.15760</strain>
    </source>
</reference>
<keyword evidence="3" id="KW-1185">Reference proteome</keyword>
<feature type="coiled-coil region" evidence="1">
    <location>
        <begin position="59"/>
        <end position="113"/>
    </location>
</feature>
<proteinExistence type="predicted"/>